<keyword evidence="2" id="KW-1185">Reference proteome</keyword>
<dbReference type="SUPFAM" id="SSF81301">
    <property type="entry name" value="Nucleotidyltransferase"/>
    <property type="match status" value="1"/>
</dbReference>
<accession>A0ABU6F4I1</accession>
<comment type="caution">
    <text evidence="1">The sequence shown here is derived from an EMBL/GenBank/DDBJ whole genome shotgun (WGS) entry which is preliminary data.</text>
</comment>
<dbReference type="EMBL" id="JAOZYC010000104">
    <property type="protein sequence ID" value="MEB8338900.1"/>
    <property type="molecule type" value="Genomic_DNA"/>
</dbReference>
<dbReference type="Proteomes" id="UP001354931">
    <property type="component" value="Unassembled WGS sequence"/>
</dbReference>
<dbReference type="InterPro" id="IPR007344">
    <property type="entry name" value="GrpB/CoaE"/>
</dbReference>
<proteinExistence type="predicted"/>
<dbReference type="PANTHER" id="PTHR34822:SF1">
    <property type="entry name" value="GRPB FAMILY PROTEIN"/>
    <property type="match status" value="1"/>
</dbReference>
<dbReference type="RefSeq" id="WP_326016783.1">
    <property type="nucleotide sequence ID" value="NZ_JAOZYC010000104.1"/>
</dbReference>
<dbReference type="InterPro" id="IPR043519">
    <property type="entry name" value="NT_sf"/>
</dbReference>
<evidence type="ECO:0000313" key="2">
    <source>
        <dbReference type="Proteomes" id="UP001354931"/>
    </source>
</evidence>
<protein>
    <submittedName>
        <fullName evidence="1">GrpB family protein</fullName>
    </submittedName>
</protein>
<organism evidence="1 2">
    <name type="scientific">Streptomyces endophyticus</name>
    <dbReference type="NCBI Taxonomy" id="714166"/>
    <lineage>
        <taxon>Bacteria</taxon>
        <taxon>Bacillati</taxon>
        <taxon>Actinomycetota</taxon>
        <taxon>Actinomycetes</taxon>
        <taxon>Kitasatosporales</taxon>
        <taxon>Streptomycetaceae</taxon>
        <taxon>Streptomyces</taxon>
    </lineage>
</organism>
<gene>
    <name evidence="1" type="ORF">OKJ99_15490</name>
</gene>
<dbReference type="Pfam" id="PF04229">
    <property type="entry name" value="GrpB"/>
    <property type="match status" value="1"/>
</dbReference>
<reference evidence="1 2" key="1">
    <citation type="submission" date="2022-10" db="EMBL/GenBank/DDBJ databases">
        <authorList>
            <person name="Xie J."/>
            <person name="Shen N."/>
        </authorList>
    </citation>
    <scope>NUCLEOTIDE SEQUENCE [LARGE SCALE GENOMIC DNA]</scope>
    <source>
        <strain evidence="1 2">YIM65594</strain>
    </source>
</reference>
<dbReference type="PANTHER" id="PTHR34822">
    <property type="entry name" value="GRPB DOMAIN PROTEIN (AFU_ORTHOLOGUE AFUA_1G01530)"/>
    <property type="match status" value="1"/>
</dbReference>
<name>A0ABU6F4I1_9ACTN</name>
<evidence type="ECO:0000313" key="1">
    <source>
        <dbReference type="EMBL" id="MEB8338900.1"/>
    </source>
</evidence>
<dbReference type="Gene3D" id="3.30.460.10">
    <property type="entry name" value="Beta Polymerase, domain 2"/>
    <property type="match status" value="1"/>
</dbReference>
<sequence>MPFPDEWAPVAVLDHRPEWAVDFARLAGVLGDALGSQALSIDHVGSTAVPGLAAKDCVDIQVRVAAIDEDVHTGLLAAIGFRRRPEPWNRVEVSGGEECRKLVFAPPVGARRCNVHVREEGRPNTRFALLFRDYLRADEDARRAWGAFKQRLARTVPDLADYGQIKAPATEVLMAAAEAWASRTGWRPAPAATRGG</sequence>